<dbReference type="AlphaFoldDB" id="A0A1H1BLF2"/>
<evidence type="ECO:0000259" key="1">
    <source>
        <dbReference type="Pfam" id="PF24457"/>
    </source>
</evidence>
<evidence type="ECO:0000313" key="2">
    <source>
        <dbReference type="EMBL" id="SDQ52845.1"/>
    </source>
</evidence>
<accession>A0A1H1BLF2</accession>
<dbReference type="InterPro" id="IPR055994">
    <property type="entry name" value="DUF7572"/>
</dbReference>
<gene>
    <name evidence="2" type="ORF">SAMN04489765_0756</name>
</gene>
<dbReference type="Pfam" id="PF24457">
    <property type="entry name" value="DUF7572"/>
    <property type="match status" value="1"/>
</dbReference>
<reference evidence="3" key="1">
    <citation type="submission" date="2016-10" db="EMBL/GenBank/DDBJ databases">
        <authorList>
            <person name="Varghese N."/>
            <person name="Submissions S."/>
        </authorList>
    </citation>
    <scope>NUCLEOTIDE SEQUENCE [LARGE SCALE GENOMIC DNA]</scope>
    <source>
        <strain evidence="3">DSM 44142</strain>
    </source>
</reference>
<evidence type="ECO:0000313" key="3">
    <source>
        <dbReference type="Proteomes" id="UP000183053"/>
    </source>
</evidence>
<sequence>MQHVADLDWWCPVTKLYRADDGQHYAVLCADFYTAQHTEVFLADEHGNAIDADGDPANGLTALVRWDEQLDHDEAVARLSAWLVDRSEAVAQ</sequence>
<dbReference type="Proteomes" id="UP000183053">
    <property type="component" value="Unassembled WGS sequence"/>
</dbReference>
<keyword evidence="3" id="KW-1185">Reference proteome</keyword>
<name>A0A1H1BLF2_9ACTN</name>
<organism evidence="2 3">
    <name type="scientific">Tsukamurella pulmonis</name>
    <dbReference type="NCBI Taxonomy" id="47312"/>
    <lineage>
        <taxon>Bacteria</taxon>
        <taxon>Bacillati</taxon>
        <taxon>Actinomycetota</taxon>
        <taxon>Actinomycetes</taxon>
        <taxon>Mycobacteriales</taxon>
        <taxon>Tsukamurellaceae</taxon>
        <taxon>Tsukamurella</taxon>
    </lineage>
</organism>
<dbReference type="STRING" id="47312.SAMN04489765_0756"/>
<protein>
    <recommendedName>
        <fullName evidence="1">DUF7572 domain-containing protein</fullName>
    </recommendedName>
</protein>
<feature type="domain" description="DUF7572" evidence="1">
    <location>
        <begin position="6"/>
        <end position="79"/>
    </location>
</feature>
<dbReference type="EMBL" id="FNLF01000002">
    <property type="protein sequence ID" value="SDQ52845.1"/>
    <property type="molecule type" value="Genomic_DNA"/>
</dbReference>
<proteinExistence type="predicted"/>